<accession>A0A975GSP0</accession>
<dbReference type="AlphaFoldDB" id="A0A975GSP0"/>
<gene>
    <name evidence="1" type="ORF">dnm_083250</name>
</gene>
<reference evidence="1" key="1">
    <citation type="journal article" date="2021" name="Microb. Physiol.">
        <title>Proteogenomic Insights into the Physiology of Marine, Sulfate-Reducing, Filamentous Desulfonema limicola and Desulfonema magnum.</title>
        <authorList>
            <person name="Schnaars V."/>
            <person name="Wohlbrand L."/>
            <person name="Scheve S."/>
            <person name="Hinrichs C."/>
            <person name="Reinhardt R."/>
            <person name="Rabus R."/>
        </authorList>
    </citation>
    <scope>NUCLEOTIDE SEQUENCE</scope>
    <source>
        <strain evidence="1">4be13</strain>
    </source>
</reference>
<organism evidence="1 2">
    <name type="scientific">Desulfonema magnum</name>
    <dbReference type="NCBI Taxonomy" id="45655"/>
    <lineage>
        <taxon>Bacteria</taxon>
        <taxon>Pseudomonadati</taxon>
        <taxon>Thermodesulfobacteriota</taxon>
        <taxon>Desulfobacteria</taxon>
        <taxon>Desulfobacterales</taxon>
        <taxon>Desulfococcaceae</taxon>
        <taxon>Desulfonema</taxon>
    </lineage>
</organism>
<dbReference type="KEGG" id="dmm:dnm_083250"/>
<name>A0A975GSP0_9BACT</name>
<protein>
    <submittedName>
        <fullName evidence="1">Uncharacterized protein</fullName>
    </submittedName>
</protein>
<dbReference type="EMBL" id="CP061800">
    <property type="protein sequence ID" value="QTA92249.1"/>
    <property type="molecule type" value="Genomic_DNA"/>
</dbReference>
<dbReference type="Proteomes" id="UP000663722">
    <property type="component" value="Chromosome"/>
</dbReference>
<proteinExistence type="predicted"/>
<evidence type="ECO:0000313" key="2">
    <source>
        <dbReference type="Proteomes" id="UP000663722"/>
    </source>
</evidence>
<sequence>MLFLPLISYFYFTWFDRGDSSDELIADISFDSLSLSAKRCHYF</sequence>
<evidence type="ECO:0000313" key="1">
    <source>
        <dbReference type="EMBL" id="QTA92249.1"/>
    </source>
</evidence>
<keyword evidence="2" id="KW-1185">Reference proteome</keyword>